<dbReference type="Proteomes" id="UP001597128">
    <property type="component" value="Unassembled WGS sequence"/>
</dbReference>
<sequence length="659" mass="71348">MAQYKTPGVYIQEVASFPPEITAVATAVPAFIGYTEKAWRDGAPLTMKPVYINHLAEYERYFGTAPAPEVAISLDSDNQIIEAEACQPFYLYHSLRLFFSNGGSACVIVSVGDYSSQVSQAALAQGLASIEHETAPTLIVIPEAVQLEDHGVALYTAALAQCAQLLNRMTICDLRCQLERTAFAQEVDYFRSNIGNQHLKYAAAYGPWLRTTFTSVARLGDLTLKRQPAADSSENSGVTLDAAALLTELTADAQIKSKVADLSLTEQVCKLLSSGEARLLQHAVSLQQAVDYLGPDLAASSITDYHAPLRAQSLWLLSLLDVLAGVVTDCPDTALIKFSGTISSQAHTRMAASLRLLVAHHHTLLAHTGIALLDEAAACNLLALKDQAAMLALTPLPDVAADYLTASTDLARAQVAQRALTGILRQAAAWFSEVQLSAETTARALNHDLTLHYDVFRRWSDSATQVLNTLPASGAVAGVYAQVDRDRGVWKAPANVALQQVVSPACMVTDEDQQDYNQPADGKAINIIRAFGGKGNRVWGARTLAGNDNEWRYVNVRRLFGMVQASIDLSLQGLVFEANDANTWAKVTALLENFLLTLWRQGALFGSQPKEAFFVNLGLGKTMNAEDIAAGRLLLEIGLAPLRPAEFIMFRLALNMQQS</sequence>
<name>A0ABW3F987_9PROT</name>
<evidence type="ECO:0000256" key="1">
    <source>
        <dbReference type="ARBA" id="ARBA00008005"/>
    </source>
</evidence>
<evidence type="ECO:0000313" key="4">
    <source>
        <dbReference type="Proteomes" id="UP001597128"/>
    </source>
</evidence>
<evidence type="ECO:0000313" key="3">
    <source>
        <dbReference type="EMBL" id="MFD0913349.1"/>
    </source>
</evidence>
<dbReference type="PANTHER" id="PTHR35861">
    <property type="match status" value="1"/>
</dbReference>
<keyword evidence="4" id="KW-1185">Reference proteome</keyword>
<evidence type="ECO:0000259" key="2">
    <source>
        <dbReference type="Pfam" id="PF17482"/>
    </source>
</evidence>
<dbReference type="Gene3D" id="3.40.50.11780">
    <property type="match status" value="2"/>
</dbReference>
<reference evidence="4" key="1">
    <citation type="journal article" date="2019" name="Int. J. Syst. Evol. Microbiol.">
        <title>The Global Catalogue of Microorganisms (GCM) 10K type strain sequencing project: providing services to taxonomists for standard genome sequencing and annotation.</title>
        <authorList>
            <consortium name="The Broad Institute Genomics Platform"/>
            <consortium name="The Broad Institute Genome Sequencing Center for Infectious Disease"/>
            <person name="Wu L."/>
            <person name="Ma J."/>
        </authorList>
    </citation>
    <scope>NUCLEOTIDE SEQUENCE [LARGE SCALE GENOMIC DNA]</scope>
    <source>
        <strain evidence="4">CCUG 58412</strain>
    </source>
</reference>
<protein>
    <submittedName>
        <fullName evidence="3">Phage tail sheath C-terminal domain-containing protein</fullName>
    </submittedName>
</protein>
<organism evidence="3 4">
    <name type="scientific">Methylophilus luteus</name>
    <dbReference type="NCBI Taxonomy" id="640108"/>
    <lineage>
        <taxon>Bacteria</taxon>
        <taxon>Pseudomonadati</taxon>
        <taxon>Pseudomonadota</taxon>
        <taxon>Betaproteobacteria</taxon>
        <taxon>Nitrosomonadales</taxon>
        <taxon>Methylophilaceae</taxon>
        <taxon>Methylophilus</taxon>
    </lineage>
</organism>
<comment type="caution">
    <text evidence="3">The sequence shown here is derived from an EMBL/GenBank/DDBJ whole genome shotgun (WGS) entry which is preliminary data.</text>
</comment>
<dbReference type="InterPro" id="IPR052042">
    <property type="entry name" value="Tail_sheath_structural"/>
</dbReference>
<dbReference type="Pfam" id="PF17482">
    <property type="entry name" value="Phage_sheath_1C"/>
    <property type="match status" value="1"/>
</dbReference>
<dbReference type="EMBL" id="JBHTKB010000001">
    <property type="protein sequence ID" value="MFD0913349.1"/>
    <property type="molecule type" value="Genomic_DNA"/>
</dbReference>
<dbReference type="PANTHER" id="PTHR35861:SF1">
    <property type="entry name" value="PHAGE TAIL SHEATH PROTEIN"/>
    <property type="match status" value="1"/>
</dbReference>
<comment type="similarity">
    <text evidence="1">Belongs to the myoviridae tail sheath protein family.</text>
</comment>
<dbReference type="InterPro" id="IPR020287">
    <property type="entry name" value="Tail_sheath_C"/>
</dbReference>
<proteinExistence type="inferred from homology"/>
<accession>A0ABW3F987</accession>
<feature type="domain" description="Tail sheath protein C-terminal" evidence="2">
    <location>
        <begin position="548"/>
        <end position="653"/>
    </location>
</feature>
<dbReference type="RefSeq" id="WP_379056674.1">
    <property type="nucleotide sequence ID" value="NZ_JBHTKB010000001.1"/>
</dbReference>
<gene>
    <name evidence="3" type="ORF">ACFQ1Z_07310</name>
</gene>